<dbReference type="EMBL" id="FCOL02000034">
    <property type="protein sequence ID" value="SAL75542.1"/>
    <property type="molecule type" value="Genomic_DNA"/>
</dbReference>
<comment type="caution">
    <text evidence="1">The sequence shown here is derived from an EMBL/GenBank/DDBJ whole genome shotgun (WGS) entry which is preliminary data.</text>
</comment>
<protein>
    <recommendedName>
        <fullName evidence="3">SnoaL-like domain protein</fullName>
    </recommendedName>
</protein>
<accession>A0A158K333</accession>
<evidence type="ECO:0000313" key="2">
    <source>
        <dbReference type="Proteomes" id="UP000054925"/>
    </source>
</evidence>
<gene>
    <name evidence="1" type="ORF">AWB67_04779</name>
</gene>
<evidence type="ECO:0000313" key="1">
    <source>
        <dbReference type="EMBL" id="SAL75542.1"/>
    </source>
</evidence>
<proteinExistence type="predicted"/>
<dbReference type="Gene3D" id="3.10.450.50">
    <property type="match status" value="1"/>
</dbReference>
<evidence type="ECO:0008006" key="3">
    <source>
        <dbReference type="Google" id="ProtNLM"/>
    </source>
</evidence>
<dbReference type="PROSITE" id="PS51257">
    <property type="entry name" value="PROKAR_LIPOPROTEIN"/>
    <property type="match status" value="1"/>
</dbReference>
<keyword evidence="2" id="KW-1185">Reference proteome</keyword>
<dbReference type="InterPro" id="IPR032710">
    <property type="entry name" value="NTF2-like_dom_sf"/>
</dbReference>
<dbReference type="SUPFAM" id="SSF54427">
    <property type="entry name" value="NTF2-like"/>
    <property type="match status" value="1"/>
</dbReference>
<organism evidence="1 2">
    <name type="scientific">Caballeronia terrestris</name>
    <dbReference type="NCBI Taxonomy" id="1226301"/>
    <lineage>
        <taxon>Bacteria</taxon>
        <taxon>Pseudomonadati</taxon>
        <taxon>Pseudomonadota</taxon>
        <taxon>Betaproteobacteria</taxon>
        <taxon>Burkholderiales</taxon>
        <taxon>Burkholderiaceae</taxon>
        <taxon>Caballeronia</taxon>
    </lineage>
</organism>
<sequence length="91" mass="9634">MRNVQKLLASLIAIAAINFGIGCSLKPGMPSTGNLQGESATKMVVSEMTQGFNSHDAEAATRMYTDDADFVSVRGEAAKGRGAIKKGWLPF</sequence>
<dbReference type="AlphaFoldDB" id="A0A158K333"/>
<reference evidence="1" key="1">
    <citation type="submission" date="2016-01" db="EMBL/GenBank/DDBJ databases">
        <authorList>
            <person name="Peeters C."/>
        </authorList>
    </citation>
    <scope>NUCLEOTIDE SEQUENCE [LARGE SCALE GENOMIC DNA]</scope>
    <source>
        <strain evidence="1">LMG 22937</strain>
    </source>
</reference>
<dbReference type="Proteomes" id="UP000054925">
    <property type="component" value="Unassembled WGS sequence"/>
</dbReference>
<name>A0A158K333_9BURK</name>